<dbReference type="STRING" id="1069680.M7P359"/>
<comment type="caution">
    <text evidence="1">The sequence shown here is derived from an EMBL/GenBank/DDBJ whole genome shotgun (WGS) entry which is preliminary data.</text>
</comment>
<protein>
    <submittedName>
        <fullName evidence="1">Uncharacterized protein</fullName>
    </submittedName>
</protein>
<evidence type="ECO:0000313" key="2">
    <source>
        <dbReference type="Proteomes" id="UP000011958"/>
    </source>
</evidence>
<dbReference type="HOGENOM" id="CLU_750313_0_0_1"/>
<evidence type="ECO:0000313" key="1">
    <source>
        <dbReference type="EMBL" id="EMR08255.1"/>
    </source>
</evidence>
<dbReference type="Proteomes" id="UP000011958">
    <property type="component" value="Unassembled WGS sequence"/>
</dbReference>
<gene>
    <name evidence="1" type="ORF">PNEG_03422</name>
</gene>
<dbReference type="EMBL" id="AFWA02000017">
    <property type="protein sequence ID" value="EMR08255.1"/>
    <property type="molecule type" value="Genomic_DNA"/>
</dbReference>
<reference evidence="2" key="1">
    <citation type="journal article" date="2016" name="Nat. Commun.">
        <title>Genome analysis of three Pneumocystis species reveals adaptation mechanisms to life exclusively in mammalian hosts.</title>
        <authorList>
            <person name="Ma L."/>
            <person name="Chen Z."/>
            <person name="Huang D.W."/>
            <person name="Kutty G."/>
            <person name="Ishihara M."/>
            <person name="Wang H."/>
            <person name="Abouelleil A."/>
            <person name="Bishop L."/>
            <person name="Davey E."/>
            <person name="Deng R."/>
            <person name="Deng X."/>
            <person name="Fan L."/>
            <person name="Fantoni G."/>
            <person name="Fitzgerald M."/>
            <person name="Gogineni E."/>
            <person name="Goldberg J.M."/>
            <person name="Handley G."/>
            <person name="Hu X."/>
            <person name="Huber C."/>
            <person name="Jiao X."/>
            <person name="Jones K."/>
            <person name="Levin J.Z."/>
            <person name="Liu Y."/>
            <person name="Macdonald P."/>
            <person name="Melnikov A."/>
            <person name="Raley C."/>
            <person name="Sassi M."/>
            <person name="Sherman B.T."/>
            <person name="Song X."/>
            <person name="Sykes S."/>
            <person name="Tran B."/>
            <person name="Walsh L."/>
            <person name="Xia Y."/>
            <person name="Yang J."/>
            <person name="Young S."/>
            <person name="Zeng Q."/>
            <person name="Zheng X."/>
            <person name="Stephens R."/>
            <person name="Nusbaum C."/>
            <person name="Birren B.W."/>
            <person name="Azadi P."/>
            <person name="Lempicki R.A."/>
            <person name="Cuomo C.A."/>
            <person name="Kovacs J.A."/>
        </authorList>
    </citation>
    <scope>NUCLEOTIDE SEQUENCE [LARGE SCALE GENOMIC DNA]</scope>
    <source>
        <strain evidence="2">B123</strain>
    </source>
</reference>
<dbReference type="VEuPathDB" id="FungiDB:PNEG_03422"/>
<dbReference type="GeneID" id="19897109"/>
<dbReference type="OMA" id="SAWAKES"/>
<proteinExistence type="predicted"/>
<dbReference type="RefSeq" id="XP_007875508.1">
    <property type="nucleotide sequence ID" value="XM_007877317.1"/>
</dbReference>
<organism evidence="1 2">
    <name type="scientific">Pneumocystis murina (strain B123)</name>
    <name type="common">Mouse pneumocystis pneumonia agent</name>
    <name type="synonym">Pneumocystis carinii f. sp. muris</name>
    <dbReference type="NCBI Taxonomy" id="1069680"/>
    <lineage>
        <taxon>Eukaryota</taxon>
        <taxon>Fungi</taxon>
        <taxon>Dikarya</taxon>
        <taxon>Ascomycota</taxon>
        <taxon>Taphrinomycotina</taxon>
        <taxon>Pneumocystomycetes</taxon>
        <taxon>Pneumocystaceae</taxon>
        <taxon>Pneumocystis</taxon>
    </lineage>
</organism>
<dbReference type="OrthoDB" id="431557at2759"/>
<sequence>MSSSFQNTYKRGLRNNGDAYAHRNLNKHTHTSCTTACFVSHSMSMPGKYGQFSSFRNSGLSKRLRLDSRTPNNNAFLTRKTFSDFRLSRLQIGNFISEEIREEKDQKDARIRFYFRNSTDIHPETNLSATEAALVAPDRVSLSIKKGTKRIIIPAEHIFSIEFSRNEGRIVIQTDGWAVFEELATSATHKQIFRVTDVDPTEGELLRAKRIEVWLNLSMPLTEPKWTKGNLIDNIDKTSRFHHILHILDADPCPTLQSIIEQWTRDSTIGFQSERLLFQRSQLCKLSRLLDIFSNVLKPDPVLTAPMNGILNIVRTMGTKSEVDQEELLTKVKQALFLIPEYLILKSLDTMFRKELDFGSENVSNDFEI</sequence>
<dbReference type="AlphaFoldDB" id="M7P359"/>
<keyword evidence="2" id="KW-1185">Reference proteome</keyword>
<name>M7P359_PNEMU</name>
<accession>M7P359</accession>